<keyword evidence="10" id="KW-1185">Reference proteome</keyword>
<feature type="transmembrane region" description="Helical" evidence="8">
    <location>
        <begin position="64"/>
        <end position="86"/>
    </location>
</feature>
<dbReference type="GO" id="GO:0016020">
    <property type="term" value="C:membrane"/>
    <property type="evidence" value="ECO:0007669"/>
    <property type="project" value="UniProtKB-SubCell"/>
</dbReference>
<keyword evidence="5" id="KW-0129">CBS domain</keyword>
<evidence type="ECO:0000256" key="4">
    <source>
        <dbReference type="ARBA" id="ARBA00022989"/>
    </source>
</evidence>
<feature type="transmembrane region" description="Helical" evidence="8">
    <location>
        <begin position="415"/>
        <end position="436"/>
    </location>
</feature>
<dbReference type="InterPro" id="IPR046342">
    <property type="entry name" value="CBS_dom_sf"/>
</dbReference>
<keyword evidence="4 8" id="KW-1133">Transmembrane helix</keyword>
<feature type="compositionally biased region" description="Basic residues" evidence="7">
    <location>
        <begin position="657"/>
        <end position="668"/>
    </location>
</feature>
<feature type="transmembrane region" description="Helical" evidence="8">
    <location>
        <begin position="486"/>
        <end position="509"/>
    </location>
</feature>
<feature type="transmembrane region" description="Helical" evidence="8">
    <location>
        <begin position="117"/>
        <end position="141"/>
    </location>
</feature>
<dbReference type="Pfam" id="PF00654">
    <property type="entry name" value="Voltage_CLC"/>
    <property type="match status" value="1"/>
</dbReference>
<keyword evidence="6 8" id="KW-0472">Membrane</keyword>
<dbReference type="PANTHER" id="PTHR11689:SF136">
    <property type="entry name" value="H(+)_CL(-) EXCHANGE TRANSPORTER 7"/>
    <property type="match status" value="1"/>
</dbReference>
<organism evidence="9 10">
    <name type="scientific">Pycnococcus provasolii</name>
    <dbReference type="NCBI Taxonomy" id="41880"/>
    <lineage>
        <taxon>Eukaryota</taxon>
        <taxon>Viridiplantae</taxon>
        <taxon>Chlorophyta</taxon>
        <taxon>Pseudoscourfieldiophyceae</taxon>
        <taxon>Pseudoscourfieldiales</taxon>
        <taxon>Pycnococcaceae</taxon>
        <taxon>Pycnococcus</taxon>
    </lineage>
</organism>
<dbReference type="SUPFAM" id="SSF81340">
    <property type="entry name" value="Clc chloride channel"/>
    <property type="match status" value="1"/>
</dbReference>
<dbReference type="Proteomes" id="UP000660262">
    <property type="component" value="Unassembled WGS sequence"/>
</dbReference>
<evidence type="ECO:0000256" key="3">
    <source>
        <dbReference type="ARBA" id="ARBA00022737"/>
    </source>
</evidence>
<evidence type="ECO:0000313" key="9">
    <source>
        <dbReference type="EMBL" id="GHP06896.1"/>
    </source>
</evidence>
<proteinExistence type="predicted"/>
<gene>
    <name evidence="9" type="ORF">PPROV_000564000</name>
</gene>
<dbReference type="GO" id="GO:0015108">
    <property type="term" value="F:chloride transmembrane transporter activity"/>
    <property type="evidence" value="ECO:0007669"/>
    <property type="project" value="InterPro"/>
</dbReference>
<dbReference type="OrthoDB" id="428525at2759"/>
<feature type="transmembrane region" description="Helical" evidence="8">
    <location>
        <begin position="162"/>
        <end position="185"/>
    </location>
</feature>
<comment type="subcellular location">
    <subcellularLocation>
        <location evidence="1">Membrane</location>
        <topology evidence="1">Multi-pass membrane protein</topology>
    </subcellularLocation>
</comment>
<evidence type="ECO:0000256" key="5">
    <source>
        <dbReference type="ARBA" id="ARBA00023122"/>
    </source>
</evidence>
<accession>A0A830HHU9</accession>
<dbReference type="InterPro" id="IPR014743">
    <property type="entry name" value="Cl-channel_core"/>
</dbReference>
<evidence type="ECO:0000256" key="8">
    <source>
        <dbReference type="SAM" id="Phobius"/>
    </source>
</evidence>
<dbReference type="EMBL" id="BNJQ01000014">
    <property type="protein sequence ID" value="GHP06896.1"/>
    <property type="molecule type" value="Genomic_DNA"/>
</dbReference>
<dbReference type="PRINTS" id="PR00762">
    <property type="entry name" value="CLCHANNEL"/>
</dbReference>
<evidence type="ECO:0000256" key="2">
    <source>
        <dbReference type="ARBA" id="ARBA00022692"/>
    </source>
</evidence>
<feature type="transmembrane region" description="Helical" evidence="8">
    <location>
        <begin position="347"/>
        <end position="364"/>
    </location>
</feature>
<reference evidence="9" key="1">
    <citation type="submission" date="2020-10" db="EMBL/GenBank/DDBJ databases">
        <title>Unveiling of a novel bifunctional photoreceptor, Dualchrome1, isolated from a cosmopolitan green alga.</title>
        <authorList>
            <person name="Suzuki S."/>
            <person name="Kawachi M."/>
        </authorList>
    </citation>
    <scope>NUCLEOTIDE SEQUENCE</scope>
    <source>
        <strain evidence="9">NIES 2893</strain>
    </source>
</reference>
<comment type="caution">
    <text evidence="9">The sequence shown here is derived from an EMBL/GenBank/DDBJ whole genome shotgun (WGS) entry which is preliminary data.</text>
</comment>
<dbReference type="SUPFAM" id="SSF54631">
    <property type="entry name" value="CBS-domain pair"/>
    <property type="match status" value="1"/>
</dbReference>
<dbReference type="PANTHER" id="PTHR11689">
    <property type="entry name" value="CHLORIDE CHANNEL PROTEIN CLC FAMILY MEMBER"/>
    <property type="match status" value="1"/>
</dbReference>
<feature type="transmembrane region" description="Helical" evidence="8">
    <location>
        <begin position="443"/>
        <end position="466"/>
    </location>
</feature>
<evidence type="ECO:0000256" key="7">
    <source>
        <dbReference type="SAM" id="MobiDB-lite"/>
    </source>
</evidence>
<feature type="transmembrane region" description="Helical" evidence="8">
    <location>
        <begin position="255"/>
        <end position="276"/>
    </location>
</feature>
<dbReference type="Gene3D" id="1.10.3080.10">
    <property type="entry name" value="Clc chloride channel"/>
    <property type="match status" value="1"/>
</dbReference>
<evidence type="ECO:0000256" key="1">
    <source>
        <dbReference type="ARBA" id="ARBA00004141"/>
    </source>
</evidence>
<feature type="region of interest" description="Disordered" evidence="7">
    <location>
        <begin position="637"/>
        <end position="720"/>
    </location>
</feature>
<evidence type="ECO:0000256" key="6">
    <source>
        <dbReference type="ARBA" id="ARBA00023136"/>
    </source>
</evidence>
<feature type="compositionally biased region" description="Acidic residues" evidence="7">
    <location>
        <begin position="708"/>
        <end position="720"/>
    </location>
</feature>
<name>A0A830HHU9_9CHLO</name>
<protein>
    <recommendedName>
        <fullName evidence="11">Chloride channel protein</fullName>
    </recommendedName>
</protein>
<feature type="transmembrane region" description="Helical" evidence="8">
    <location>
        <begin position="516"/>
        <end position="533"/>
    </location>
</feature>
<dbReference type="InterPro" id="IPR051280">
    <property type="entry name" value="Cl-channel/antiporter"/>
</dbReference>
<dbReference type="AlphaFoldDB" id="A0A830HHU9"/>
<feature type="transmembrane region" description="Helical" evidence="8">
    <location>
        <begin position="219"/>
        <end position="243"/>
    </location>
</feature>
<keyword evidence="3" id="KW-0677">Repeat</keyword>
<feature type="transmembrane region" description="Helical" evidence="8">
    <location>
        <begin position="308"/>
        <end position="326"/>
    </location>
</feature>
<sequence length="822" mass="88962">MAAAAASNNNNTYEAFDLDTEESHLYFFALFHVARSALVTSGAESNQIAWMVHRHRSVARKMKMWLVFIAVGVCTGIVAFALATAVEMLTGFKFWLHSIIVKPTTEHPLDADFVAAYFAHLATCILYAGIAATLTAFVSPIAAGSGIPEVKSYLNGCAIPRVLDLITGAVKMVGLALSVSAGLAIGKEGPLVHTGAVLANVIGSLKFRSFKHQAQLSNFVSGGAAAGVAAAFGAPLGGVLFSLEEASTRFSLEGLWYNFACAMMSALTLTLCFALRSGHVFDINNIGGSGLISFGLSNQSMVFTIWEIPIFAIIGALGGVLGAVFNSINVRLAKWRRLHVSGPRRRVVEVIAIAALTSTIGYWAPSVYSRASHCQSVPKHAHVDVSYFRRYTCPQGEFNDVATLIFSPMEQSLKVLLHAEISLSTSALVLVTIVTYVEAVITFGIGIPAGLFVPLIFLGASGGRIIGEFLRASLGGSVTSFNPGSYALIGAASMLGGVTRMTVSLSVIIAETTGNITWVLPIMIVLLVSKWVGDAFNESIYEAHVVDVKNIPFLGPHAPSHFAFIDARTVMHKLEHGIDVAHLHGETVGSILQLLRRSSHNGFPVLADCGGGEFCVEGHVTRDALTRLLHAMLASQRAVEADTPTQQRSLLKTTRSLTRRRFEKRKRTTTPSSSIPPEEEEFYRSLLPPEDGNATDGGNNHHHRANDVEECGGDPRGEEEDTLMSLIDGVEAEDILLEMAEGKLSAHDVKLDRLDARRTVRIDQIFHSCPIIAREHWPMTRVYTCFRLFGLRQLTVCDCRGRLRGVITRHEITNAQSMIMHA</sequence>
<keyword evidence="2 8" id="KW-0812">Transmembrane</keyword>
<evidence type="ECO:0008006" key="11">
    <source>
        <dbReference type="Google" id="ProtNLM"/>
    </source>
</evidence>
<dbReference type="InterPro" id="IPR001807">
    <property type="entry name" value="ClC"/>
</dbReference>
<evidence type="ECO:0000313" key="10">
    <source>
        <dbReference type="Proteomes" id="UP000660262"/>
    </source>
</evidence>